<evidence type="ECO:0000256" key="8">
    <source>
        <dbReference type="ARBA" id="ARBA00043224"/>
    </source>
</evidence>
<organism evidence="10 11">
    <name type="scientific">Temnothorax longispinosus</name>
    <dbReference type="NCBI Taxonomy" id="300112"/>
    <lineage>
        <taxon>Eukaryota</taxon>
        <taxon>Metazoa</taxon>
        <taxon>Ecdysozoa</taxon>
        <taxon>Arthropoda</taxon>
        <taxon>Hexapoda</taxon>
        <taxon>Insecta</taxon>
        <taxon>Pterygota</taxon>
        <taxon>Neoptera</taxon>
        <taxon>Endopterygota</taxon>
        <taxon>Hymenoptera</taxon>
        <taxon>Apocrita</taxon>
        <taxon>Aculeata</taxon>
        <taxon>Formicoidea</taxon>
        <taxon>Formicidae</taxon>
        <taxon>Myrmicinae</taxon>
        <taxon>Temnothorax</taxon>
    </lineage>
</organism>
<keyword evidence="5" id="KW-0106">Calcium</keyword>
<keyword evidence="2" id="KW-0662">Pyridine nucleotide biosynthesis</keyword>
<dbReference type="Gene3D" id="3.40.50.850">
    <property type="entry name" value="Isochorismatase-like"/>
    <property type="match status" value="1"/>
</dbReference>
<dbReference type="STRING" id="300112.A0A4S2KT88"/>
<dbReference type="GO" id="GO:0005509">
    <property type="term" value="F:calcium ion binding"/>
    <property type="evidence" value="ECO:0007669"/>
    <property type="project" value="InterPro"/>
</dbReference>
<dbReference type="InterPro" id="IPR011992">
    <property type="entry name" value="EF-hand-dom_pair"/>
</dbReference>
<dbReference type="PANTHER" id="PTHR11080:SF2">
    <property type="entry name" value="LD05707P"/>
    <property type="match status" value="1"/>
</dbReference>
<dbReference type="InterPro" id="IPR052347">
    <property type="entry name" value="Isochorismatase_Nicotinamidase"/>
</dbReference>
<dbReference type="SUPFAM" id="SSF52499">
    <property type="entry name" value="Isochorismatase-like hydrolases"/>
    <property type="match status" value="1"/>
</dbReference>
<comment type="pathway">
    <text evidence="6">Cofactor biosynthesis; nicotinate biosynthesis; nicotinate from nicotinamide: step 1/1.</text>
</comment>
<dbReference type="AlphaFoldDB" id="A0A4S2KT88"/>
<dbReference type="PROSITE" id="PS00018">
    <property type="entry name" value="EF_HAND_1"/>
    <property type="match status" value="1"/>
</dbReference>
<evidence type="ECO:0000256" key="4">
    <source>
        <dbReference type="ARBA" id="ARBA00022801"/>
    </source>
</evidence>
<dbReference type="InterPro" id="IPR002048">
    <property type="entry name" value="EF_hand_dom"/>
</dbReference>
<dbReference type="GO" id="GO:0008936">
    <property type="term" value="F:nicotinamidase activity"/>
    <property type="evidence" value="ECO:0007669"/>
    <property type="project" value="UniProtKB-EC"/>
</dbReference>
<comment type="caution">
    <text evidence="10">The sequence shown here is derived from an EMBL/GenBank/DDBJ whole genome shotgun (WGS) entry which is preliminary data.</text>
</comment>
<evidence type="ECO:0000313" key="11">
    <source>
        <dbReference type="Proteomes" id="UP000310200"/>
    </source>
</evidence>
<dbReference type="Pfam" id="PF00857">
    <property type="entry name" value="Isochorismatase"/>
    <property type="match status" value="1"/>
</dbReference>
<dbReference type="Proteomes" id="UP000310200">
    <property type="component" value="Unassembled WGS sequence"/>
</dbReference>
<name>A0A4S2KT88_9HYME</name>
<protein>
    <recommendedName>
        <fullName evidence="7">nicotinamidase</fullName>
        <ecNumber evidence="7">3.5.1.19</ecNumber>
    </recommendedName>
    <alternativeName>
        <fullName evidence="8">Nicotinamide deamidase</fullName>
    </alternativeName>
</protein>
<sequence length="331" mass="37507">MAQPMNDDPWSSSVTVLSRFGVEVKGTFDYEKFRALCAQLFDADEVEQHEWRAQEVFELFDADADGALNDQELHRCCNWIHATINPVNVLIVVDVQNDFIDGTLALRKCGYGQEGLEVLKPINRLLKDGRWDKVIYSQDWHPENHISFFDNLAMREFHPESKITKEIAKPFDTVVFLQPHLTQILWPRHCVMNTWGAELHKDLLILPSSERIYKGQHPEKETYSAFEKDTDGSSELNKILSAAGATHLYVCGIAYDVCVKQTCLDGLWYGYRLAVIDDCCRGVKPDDITATKKLITENGGLVTCSDHVLSLVNEGKHSLVMAHHAAKIIMS</sequence>
<dbReference type="PANTHER" id="PTHR11080">
    <property type="entry name" value="PYRAZINAMIDASE/NICOTINAMIDASE"/>
    <property type="match status" value="1"/>
</dbReference>
<gene>
    <name evidence="10" type="ORF">DBV15_00506</name>
</gene>
<feature type="domain" description="EF-hand" evidence="9">
    <location>
        <begin position="52"/>
        <end position="83"/>
    </location>
</feature>
<dbReference type="PROSITE" id="PS50222">
    <property type="entry name" value="EF_HAND_2"/>
    <property type="match status" value="1"/>
</dbReference>
<evidence type="ECO:0000256" key="3">
    <source>
        <dbReference type="ARBA" id="ARBA00022723"/>
    </source>
</evidence>
<comment type="similarity">
    <text evidence="1">Belongs to the isochorismatase family.</text>
</comment>
<proteinExistence type="inferred from homology"/>
<evidence type="ECO:0000256" key="1">
    <source>
        <dbReference type="ARBA" id="ARBA00006336"/>
    </source>
</evidence>
<keyword evidence="11" id="KW-1185">Reference proteome</keyword>
<dbReference type="InterPro" id="IPR018247">
    <property type="entry name" value="EF_Hand_1_Ca_BS"/>
</dbReference>
<evidence type="ECO:0000313" key="10">
    <source>
        <dbReference type="EMBL" id="TGZ53030.1"/>
    </source>
</evidence>
<keyword evidence="3" id="KW-0479">Metal-binding</keyword>
<accession>A0A4S2KT88</accession>
<dbReference type="InterPro" id="IPR036380">
    <property type="entry name" value="Isochorismatase-like_sf"/>
</dbReference>
<dbReference type="EMBL" id="QBLH01001127">
    <property type="protein sequence ID" value="TGZ53030.1"/>
    <property type="molecule type" value="Genomic_DNA"/>
</dbReference>
<dbReference type="SUPFAM" id="SSF47473">
    <property type="entry name" value="EF-hand"/>
    <property type="match status" value="1"/>
</dbReference>
<dbReference type="InterPro" id="IPR000868">
    <property type="entry name" value="Isochorismatase-like_dom"/>
</dbReference>
<evidence type="ECO:0000259" key="9">
    <source>
        <dbReference type="PROSITE" id="PS50222"/>
    </source>
</evidence>
<evidence type="ECO:0000256" key="5">
    <source>
        <dbReference type="ARBA" id="ARBA00022837"/>
    </source>
</evidence>
<dbReference type="GO" id="GO:0019363">
    <property type="term" value="P:pyridine nucleotide biosynthetic process"/>
    <property type="evidence" value="ECO:0007669"/>
    <property type="project" value="UniProtKB-KW"/>
</dbReference>
<evidence type="ECO:0000256" key="2">
    <source>
        <dbReference type="ARBA" id="ARBA00022642"/>
    </source>
</evidence>
<reference evidence="10 11" key="1">
    <citation type="journal article" date="2019" name="Philos. Trans. R. Soc. Lond., B, Biol. Sci.">
        <title>Ant behaviour and brain gene expression of defending hosts depend on the ecological success of the intruding social parasite.</title>
        <authorList>
            <person name="Kaur R."/>
            <person name="Stoldt M."/>
            <person name="Jongepier E."/>
            <person name="Feldmeyer B."/>
            <person name="Menzel F."/>
            <person name="Bornberg-Bauer E."/>
            <person name="Foitzik S."/>
        </authorList>
    </citation>
    <scope>NUCLEOTIDE SEQUENCE [LARGE SCALE GENOMIC DNA]</scope>
    <source>
        <tissue evidence="10">Whole body</tissue>
    </source>
</reference>
<evidence type="ECO:0000256" key="6">
    <source>
        <dbReference type="ARBA" id="ARBA00037900"/>
    </source>
</evidence>
<dbReference type="EC" id="3.5.1.19" evidence="7"/>
<dbReference type="Gene3D" id="1.10.238.10">
    <property type="entry name" value="EF-hand"/>
    <property type="match status" value="1"/>
</dbReference>
<keyword evidence="4" id="KW-0378">Hydrolase</keyword>
<evidence type="ECO:0000256" key="7">
    <source>
        <dbReference type="ARBA" id="ARBA00039017"/>
    </source>
</evidence>